<feature type="compositionally biased region" description="Polar residues" evidence="1">
    <location>
        <begin position="518"/>
        <end position="538"/>
    </location>
</feature>
<dbReference type="Gene3D" id="1.10.10.750">
    <property type="entry name" value="Ypt/Rab-GAP domain of gyp1p, domain 1"/>
    <property type="match status" value="1"/>
</dbReference>
<dbReference type="AlphaFoldDB" id="M3D010"/>
<dbReference type="EMBL" id="KB456268">
    <property type="protein sequence ID" value="EMF10224.1"/>
    <property type="molecule type" value="Genomic_DNA"/>
</dbReference>
<dbReference type="STRING" id="692275.M3D010"/>
<gene>
    <name evidence="3" type="ORF">SEPMUDRAFT_151219</name>
</gene>
<dbReference type="InterPro" id="IPR053949">
    <property type="entry name" value="SBE2/SBE22_M"/>
</dbReference>
<dbReference type="InterPro" id="IPR050302">
    <property type="entry name" value="Rab_GAP_TBC_domain"/>
</dbReference>
<proteinExistence type="predicted"/>
<dbReference type="Gene3D" id="1.10.8.270">
    <property type="entry name" value="putative rabgap domain of human tbc1 domain family member 14 like domains"/>
    <property type="match status" value="1"/>
</dbReference>
<accession>M3D010</accession>
<feature type="compositionally biased region" description="Acidic residues" evidence="1">
    <location>
        <begin position="31"/>
        <end position="41"/>
    </location>
</feature>
<dbReference type="PANTHER" id="PTHR47219">
    <property type="entry name" value="RAB GTPASE-ACTIVATING PROTEIN 1-LIKE"/>
    <property type="match status" value="1"/>
</dbReference>
<dbReference type="InterPro" id="IPR035969">
    <property type="entry name" value="Rab-GAP_TBC_sf"/>
</dbReference>
<feature type="region of interest" description="Disordered" evidence="1">
    <location>
        <begin position="396"/>
        <end position="474"/>
    </location>
</feature>
<evidence type="ECO:0000256" key="1">
    <source>
        <dbReference type="SAM" id="MobiDB-lite"/>
    </source>
</evidence>
<dbReference type="InterPro" id="IPR000195">
    <property type="entry name" value="Rab-GAP-TBC_dom"/>
</dbReference>
<evidence type="ECO:0000313" key="3">
    <source>
        <dbReference type="EMBL" id="EMF10224.1"/>
    </source>
</evidence>
<evidence type="ECO:0000259" key="2">
    <source>
        <dbReference type="PROSITE" id="PS50086"/>
    </source>
</evidence>
<feature type="region of interest" description="Disordered" evidence="1">
    <location>
        <begin position="164"/>
        <end position="197"/>
    </location>
</feature>
<feature type="region of interest" description="Disordered" evidence="1">
    <location>
        <begin position="292"/>
        <end position="381"/>
    </location>
</feature>
<feature type="compositionally biased region" description="Polar residues" evidence="1">
    <location>
        <begin position="337"/>
        <end position="357"/>
    </location>
</feature>
<reference evidence="3 4" key="1">
    <citation type="journal article" date="2012" name="PLoS Pathog.">
        <title>Diverse lifestyles and strategies of plant pathogenesis encoded in the genomes of eighteen Dothideomycetes fungi.</title>
        <authorList>
            <person name="Ohm R.A."/>
            <person name="Feau N."/>
            <person name="Henrissat B."/>
            <person name="Schoch C.L."/>
            <person name="Horwitz B.A."/>
            <person name="Barry K.W."/>
            <person name="Condon B.J."/>
            <person name="Copeland A.C."/>
            <person name="Dhillon B."/>
            <person name="Glaser F."/>
            <person name="Hesse C.N."/>
            <person name="Kosti I."/>
            <person name="LaButti K."/>
            <person name="Lindquist E.A."/>
            <person name="Lucas S."/>
            <person name="Salamov A.A."/>
            <person name="Bradshaw R.E."/>
            <person name="Ciuffetti L."/>
            <person name="Hamelin R.C."/>
            <person name="Kema G.H.J."/>
            <person name="Lawrence C."/>
            <person name="Scott J.A."/>
            <person name="Spatafora J.W."/>
            <person name="Turgeon B.G."/>
            <person name="de Wit P.J.G.M."/>
            <person name="Zhong S."/>
            <person name="Goodwin S.B."/>
            <person name="Grigoriev I.V."/>
        </authorList>
    </citation>
    <scope>NUCLEOTIDE SEQUENCE [LARGE SCALE GENOMIC DNA]</scope>
    <source>
        <strain evidence="3 4">SO2202</strain>
    </source>
</reference>
<dbReference type="HOGENOM" id="CLU_009825_0_0_1"/>
<dbReference type="GeneID" id="27903814"/>
<dbReference type="GO" id="GO:0031267">
    <property type="term" value="F:small GTPase binding"/>
    <property type="evidence" value="ECO:0007669"/>
    <property type="project" value="TreeGrafter"/>
</dbReference>
<protein>
    <recommendedName>
        <fullName evidence="2">Rab-GAP TBC domain-containing protein</fullName>
    </recommendedName>
</protein>
<keyword evidence="4" id="KW-1185">Reference proteome</keyword>
<feature type="compositionally biased region" description="Polar residues" evidence="1">
    <location>
        <begin position="406"/>
        <end position="422"/>
    </location>
</feature>
<feature type="region of interest" description="Disordered" evidence="1">
    <location>
        <begin position="218"/>
        <end position="271"/>
    </location>
</feature>
<feature type="region of interest" description="Disordered" evidence="1">
    <location>
        <begin position="511"/>
        <end position="538"/>
    </location>
</feature>
<dbReference type="SMART" id="SM00164">
    <property type="entry name" value="TBC"/>
    <property type="match status" value="1"/>
</dbReference>
<dbReference type="PANTHER" id="PTHR47219:SF15">
    <property type="entry name" value="TBC1 DOMAIN FAMILY MEMBER 12 ISOFORM X1"/>
    <property type="match status" value="1"/>
</dbReference>
<dbReference type="SUPFAM" id="SSF47923">
    <property type="entry name" value="Ypt/Rab-GAP domain of gyp1p"/>
    <property type="match status" value="2"/>
</dbReference>
<dbReference type="OMA" id="WSKAIGN"/>
<feature type="compositionally biased region" description="Polar residues" evidence="1">
    <location>
        <begin position="292"/>
        <end position="311"/>
    </location>
</feature>
<feature type="region of interest" description="Disordered" evidence="1">
    <location>
        <begin position="1"/>
        <end position="42"/>
    </location>
</feature>
<dbReference type="OrthoDB" id="289721at2759"/>
<dbReference type="Pfam" id="PF22874">
    <property type="entry name" value="SBE2_M"/>
    <property type="match status" value="1"/>
</dbReference>
<dbReference type="eggNOG" id="KOG2223">
    <property type="taxonomic scope" value="Eukaryota"/>
</dbReference>
<organism evidence="3 4">
    <name type="scientific">Sphaerulina musiva (strain SO2202)</name>
    <name type="common">Poplar stem canker fungus</name>
    <name type="synonym">Septoria musiva</name>
    <dbReference type="NCBI Taxonomy" id="692275"/>
    <lineage>
        <taxon>Eukaryota</taxon>
        <taxon>Fungi</taxon>
        <taxon>Dikarya</taxon>
        <taxon>Ascomycota</taxon>
        <taxon>Pezizomycotina</taxon>
        <taxon>Dothideomycetes</taxon>
        <taxon>Dothideomycetidae</taxon>
        <taxon>Mycosphaerellales</taxon>
        <taxon>Mycosphaerellaceae</taxon>
        <taxon>Sphaerulina</taxon>
    </lineage>
</organism>
<dbReference type="Proteomes" id="UP000016931">
    <property type="component" value="Unassembled WGS sequence"/>
</dbReference>
<name>M3D010_SPHMS</name>
<sequence length="932" mass="103069">MAALNTLPGPFNRKNNNNHHQYNNNNIHHDDDDDNSNDSDDINSPILHPVYCRHDHQTPLASAGFIIHIDAKTYPSSSHLDVADHQEHAPLTLLTANESTVQRRRASRHDSLFIDTTSSQDSLCGKGAGITRPQSVAVRGLGRSVSLPIVDDAMLASVSVESVVEESSSTPGSPPDLTYSKSSKSSSSLNSDDDICAAGQDGGLSKHGHFDEVVLEEDCGSDGREDNNLPPDSRPTLRRPAPRALATGGAVVARRRSGTSPPLRPLTNGIQQSKYPSLQGAVSGVLQDQSLNLPQGRTMQRAVSSPLTSPSMRPHPQHILSRSPSPNKLYAPKSPLGSPQTLATSTPKASYESQGSATRKPAWQPRRKSTKELEAEYNDEDEDVPDDAILENVPVSPLPGHYSVARSPNLTPNSMRSATPSPNRRPGPYANMHSANIPKGAKRPSAPPSSMTGMPRSPKFHHRPKMQHSSTVGAFPLDSRCRQYKSKSWTEDLNREARELSQKLEEYAERLSLDKKSTTPSGANSVASSPPRLSSNKPARLQTTILEIPSIPSTTLPPIQRGNIMIDPLPISKEKEAVLSRTRPSWLPPKDQKEERKHLKEFQQMMARAAESERKRALKEQTNREDKQEMQGSIARIWEQHVLPNWDVVVQEPRTRELWWRGVTPSNRGEVWSRAIGNELELSTASFDAALARAHALEAKIANIPAEEKANCREAAWLEAIDRDVPNTLPDARMCYNAVAPLHKNLSDVLKAYTLYRSDVGYVYGIHLIAGNICLTLPAADAFVLLANMLNRPLPLAFLVHDEAAMQRTYELTLQTLRYKYTRLHDHLTSPALGLKPEEFLDPIYRCLFAYNLPHEYVARIWDIFVFEGDKALVRAAVAVLSQLESKLYGSREEVLHLIGWVNQGNFPVESEDAFINAIREAGKVERRSASA</sequence>
<dbReference type="GO" id="GO:0005096">
    <property type="term" value="F:GTPase activator activity"/>
    <property type="evidence" value="ECO:0007669"/>
    <property type="project" value="TreeGrafter"/>
</dbReference>
<feature type="domain" description="Rab-GAP TBC" evidence="2">
    <location>
        <begin position="662"/>
        <end position="869"/>
    </location>
</feature>
<dbReference type="Gene3D" id="1.10.472.80">
    <property type="entry name" value="Ypt/Rab-GAP domain of gyp1p, domain 3"/>
    <property type="match status" value="1"/>
</dbReference>
<dbReference type="PROSITE" id="PS50086">
    <property type="entry name" value="TBC_RABGAP"/>
    <property type="match status" value="1"/>
</dbReference>
<dbReference type="Pfam" id="PF00566">
    <property type="entry name" value="RabGAP-TBC"/>
    <property type="match status" value="1"/>
</dbReference>
<dbReference type="RefSeq" id="XP_016758345.1">
    <property type="nucleotide sequence ID" value="XM_016906677.1"/>
</dbReference>
<evidence type="ECO:0000313" key="4">
    <source>
        <dbReference type="Proteomes" id="UP000016931"/>
    </source>
</evidence>